<accession>A0A8T0JER8</accession>
<keyword evidence="1" id="KW-0812">Transmembrane</keyword>
<evidence type="ECO:0000256" key="1">
    <source>
        <dbReference type="SAM" id="Phobius"/>
    </source>
</evidence>
<keyword evidence="1" id="KW-1133">Transmembrane helix</keyword>
<evidence type="ECO:0000313" key="2">
    <source>
        <dbReference type="EMBL" id="KAG0593368.1"/>
    </source>
</evidence>
<keyword evidence="1" id="KW-0472">Membrane</keyword>
<reference evidence="2" key="1">
    <citation type="submission" date="2020-06" db="EMBL/GenBank/DDBJ databases">
        <title>WGS assembly of Ceratodon purpureus strain R40.</title>
        <authorList>
            <person name="Carey S.B."/>
            <person name="Jenkins J."/>
            <person name="Shu S."/>
            <person name="Lovell J.T."/>
            <person name="Sreedasyam A."/>
            <person name="Maumus F."/>
            <person name="Tiley G.P."/>
            <person name="Fernandez-Pozo N."/>
            <person name="Barry K."/>
            <person name="Chen C."/>
            <person name="Wang M."/>
            <person name="Lipzen A."/>
            <person name="Daum C."/>
            <person name="Saski C.A."/>
            <person name="Payton A.C."/>
            <person name="Mcbreen J.C."/>
            <person name="Conrad R.E."/>
            <person name="Kollar L.M."/>
            <person name="Olsson S."/>
            <person name="Huttunen S."/>
            <person name="Landis J.B."/>
            <person name="Wickett N.J."/>
            <person name="Johnson M.G."/>
            <person name="Rensing S.A."/>
            <person name="Grimwood J."/>
            <person name="Schmutz J."/>
            <person name="Mcdaniel S.F."/>
        </authorList>
    </citation>
    <scope>NUCLEOTIDE SEQUENCE</scope>
    <source>
        <strain evidence="2">R40</strain>
    </source>
</reference>
<comment type="caution">
    <text evidence="2">The sequence shown here is derived from an EMBL/GenBank/DDBJ whole genome shotgun (WGS) entry which is preliminary data.</text>
</comment>
<proteinExistence type="predicted"/>
<dbReference type="EMBL" id="CM026421">
    <property type="protein sequence ID" value="KAG0593368.1"/>
    <property type="molecule type" value="Genomic_DNA"/>
</dbReference>
<sequence>MQQLQGVERMISYNYSILNLQVVIDCAAGRSALQFTMMNSKAALLLILAIGTVALLTCSPADAAVPHRIGSVQLINAVGAKVIVPLCSGPDGDHRGPAFIDFPGSESFQFPVNVLSHGWTCSFEYVNTAEGGRKYTADVLVWKGILPKSNSADVPEYPSLMPDYVPCNDCIWKIQRDGFYRADDKNHAVFQLMAHWK</sequence>
<dbReference type="Proteomes" id="UP000822688">
    <property type="component" value="Chromosome 1"/>
</dbReference>
<evidence type="ECO:0008006" key="4">
    <source>
        <dbReference type="Google" id="ProtNLM"/>
    </source>
</evidence>
<gene>
    <name evidence="2" type="ORF">KC19_1G324100</name>
</gene>
<keyword evidence="3" id="KW-1185">Reference proteome</keyword>
<organism evidence="2 3">
    <name type="scientific">Ceratodon purpureus</name>
    <name type="common">Fire moss</name>
    <name type="synonym">Dicranum purpureum</name>
    <dbReference type="NCBI Taxonomy" id="3225"/>
    <lineage>
        <taxon>Eukaryota</taxon>
        <taxon>Viridiplantae</taxon>
        <taxon>Streptophyta</taxon>
        <taxon>Embryophyta</taxon>
        <taxon>Bryophyta</taxon>
        <taxon>Bryophytina</taxon>
        <taxon>Bryopsida</taxon>
        <taxon>Dicranidae</taxon>
        <taxon>Pseudoditrichales</taxon>
        <taxon>Ditrichaceae</taxon>
        <taxon>Ceratodon</taxon>
    </lineage>
</organism>
<feature type="transmembrane region" description="Helical" evidence="1">
    <location>
        <begin position="42"/>
        <end position="65"/>
    </location>
</feature>
<dbReference type="AlphaFoldDB" id="A0A8T0JER8"/>
<evidence type="ECO:0000313" key="3">
    <source>
        <dbReference type="Proteomes" id="UP000822688"/>
    </source>
</evidence>
<name>A0A8T0JER8_CERPU</name>
<protein>
    <recommendedName>
        <fullName evidence="4">S-protein homolog</fullName>
    </recommendedName>
</protein>